<dbReference type="OrthoDB" id="5297048at2"/>
<dbReference type="RefSeq" id="WP_136407197.1">
    <property type="nucleotide sequence ID" value="NZ_JARXRQ010000013.1"/>
</dbReference>
<dbReference type="EMBL" id="SSWX01000018">
    <property type="protein sequence ID" value="THJ32032.1"/>
    <property type="molecule type" value="Genomic_DNA"/>
</dbReference>
<evidence type="ECO:0000313" key="1">
    <source>
        <dbReference type="EMBL" id="THJ32032.1"/>
    </source>
</evidence>
<organism evidence="1 2">
    <name type="scientific">Lampropedia aestuarii</name>
    <dbReference type="NCBI Taxonomy" id="2562762"/>
    <lineage>
        <taxon>Bacteria</taxon>
        <taxon>Pseudomonadati</taxon>
        <taxon>Pseudomonadota</taxon>
        <taxon>Betaproteobacteria</taxon>
        <taxon>Burkholderiales</taxon>
        <taxon>Comamonadaceae</taxon>
        <taxon>Lampropedia</taxon>
    </lineage>
</organism>
<proteinExistence type="predicted"/>
<accession>A0A4V3YWQ0</accession>
<gene>
    <name evidence="1" type="ORF">E8K88_13470</name>
</gene>
<evidence type="ECO:0000313" key="2">
    <source>
        <dbReference type="Proteomes" id="UP000306236"/>
    </source>
</evidence>
<sequence>MQSFVTVELTLGNEFQLLAQKDMPALEARQWLDQQFVDLDCEPLRPSGKVLTADKVLAIAAHASQTHWSDTAWAQQFANATVAALARPVVKVDIPALAIKF</sequence>
<dbReference type="Proteomes" id="UP000306236">
    <property type="component" value="Unassembled WGS sequence"/>
</dbReference>
<protein>
    <submittedName>
        <fullName evidence="1">Uncharacterized protein</fullName>
    </submittedName>
</protein>
<name>A0A4V3YWQ0_9BURK</name>
<comment type="caution">
    <text evidence="1">The sequence shown here is derived from an EMBL/GenBank/DDBJ whole genome shotgun (WGS) entry which is preliminary data.</text>
</comment>
<dbReference type="AlphaFoldDB" id="A0A4V3YWQ0"/>
<keyword evidence="2" id="KW-1185">Reference proteome</keyword>
<reference evidence="1 2" key="1">
    <citation type="submission" date="2019-04" db="EMBL/GenBank/DDBJ databases">
        <title>Lampropedia sp YIM MLB12 draf genome.</title>
        <authorList>
            <person name="Wang Y.-X."/>
        </authorList>
    </citation>
    <scope>NUCLEOTIDE SEQUENCE [LARGE SCALE GENOMIC DNA]</scope>
    <source>
        <strain evidence="1 2">YIM MLB12</strain>
    </source>
</reference>